<sequence>MYFIPLNQLESVELVVHALRAAGGEADCESCPARRVCMKQCLAVAEGIGRMLAEGTLPTIGEAPAGDQEEGPAAPAGKPQPEGGASHLKRIK</sequence>
<accession>A0A5D3WLP8</accession>
<dbReference type="Proteomes" id="UP000324159">
    <property type="component" value="Unassembled WGS sequence"/>
</dbReference>
<gene>
    <name evidence="2" type="ORF">EDC39_10337</name>
</gene>
<comment type="caution">
    <text evidence="2">The sequence shown here is derived from an EMBL/GenBank/DDBJ whole genome shotgun (WGS) entry which is preliminary data.</text>
</comment>
<dbReference type="RefSeq" id="WP_148895121.1">
    <property type="nucleotide sequence ID" value="NZ_VNIB01000003.1"/>
</dbReference>
<evidence type="ECO:0000256" key="1">
    <source>
        <dbReference type="SAM" id="MobiDB-lite"/>
    </source>
</evidence>
<proteinExistence type="predicted"/>
<evidence type="ECO:0000313" key="3">
    <source>
        <dbReference type="Proteomes" id="UP000324159"/>
    </source>
</evidence>
<dbReference type="EMBL" id="VNIB01000003">
    <property type="protein sequence ID" value="TYO99194.1"/>
    <property type="molecule type" value="Genomic_DNA"/>
</dbReference>
<keyword evidence="3" id="KW-1185">Reference proteome</keyword>
<dbReference type="AlphaFoldDB" id="A0A5D3WLP8"/>
<name>A0A5D3WLP8_9BACT</name>
<evidence type="ECO:0000313" key="2">
    <source>
        <dbReference type="EMBL" id="TYO99194.1"/>
    </source>
</evidence>
<dbReference type="OrthoDB" id="5387761at2"/>
<reference evidence="2 3" key="1">
    <citation type="submission" date="2019-07" db="EMBL/GenBank/DDBJ databases">
        <title>Genomic Encyclopedia of Type Strains, Phase IV (KMG-IV): sequencing the most valuable type-strain genomes for metagenomic binning, comparative biology and taxonomic classification.</title>
        <authorList>
            <person name="Goeker M."/>
        </authorList>
    </citation>
    <scope>NUCLEOTIDE SEQUENCE [LARGE SCALE GENOMIC DNA]</scope>
    <source>
        <strain evidence="2 3">SS015</strain>
    </source>
</reference>
<organism evidence="2 3">
    <name type="scientific">Geothermobacter ehrlichii</name>
    <dbReference type="NCBI Taxonomy" id="213224"/>
    <lineage>
        <taxon>Bacteria</taxon>
        <taxon>Pseudomonadati</taxon>
        <taxon>Thermodesulfobacteriota</taxon>
        <taxon>Desulfuromonadia</taxon>
        <taxon>Desulfuromonadales</taxon>
        <taxon>Geothermobacteraceae</taxon>
        <taxon>Geothermobacter</taxon>
    </lineage>
</organism>
<feature type="region of interest" description="Disordered" evidence="1">
    <location>
        <begin position="58"/>
        <end position="92"/>
    </location>
</feature>
<protein>
    <submittedName>
        <fullName evidence="2">Radical SAM protein with 4Fe4S-binding SPASM domain</fullName>
    </submittedName>
</protein>